<dbReference type="Proteomes" id="UP000007151">
    <property type="component" value="Unassembled WGS sequence"/>
</dbReference>
<feature type="region of interest" description="Disordered" evidence="1">
    <location>
        <begin position="351"/>
        <end position="390"/>
    </location>
</feature>
<dbReference type="Pfam" id="PF00078">
    <property type="entry name" value="RVT_1"/>
    <property type="match status" value="1"/>
</dbReference>
<proteinExistence type="predicted"/>
<dbReference type="EMBL" id="AGBW02013342">
    <property type="protein sequence ID" value="OWR43564.1"/>
    <property type="molecule type" value="Genomic_DNA"/>
</dbReference>
<sequence length="390" mass="43252">MNVRGACEVGNAVRGILTASVLRGASLRGPNPSRNTQHAEIVQQLLRSYVEQTIAPEKDPIVLSPGQVQRMIRRTKLRKAPVLTESLTKFSVTFLRVAQQRRRAYIIESSGPATSLSNGGSAESSCCRSLGRTSCCQGAVAPSRCSQPSRRFSRNFCCCTSHHPSHHAMNSLPSELSTQPRSTALARVLHVLSVALDKNESAVAVTLDMGKAFDRVWHPGLLYKLATFTTPRRIVRIMATFLRDRPFQVSVKPTPSTERPIRAGVPQGSCLFPICHSNYTDDIPVAERATLALYADDAAYITTSLTPAHAAMKMQRHIDQLPQWLDKWRLKVKVSKTQAISMGRRHLPQLAGWLERGSGEKSRKEERPQEDDPIGRRLDSNHRGRVLAHS</sequence>
<evidence type="ECO:0000313" key="2">
    <source>
        <dbReference type="EMBL" id="OWR43564.1"/>
    </source>
</evidence>
<dbReference type="AlphaFoldDB" id="A0A212EQ25"/>
<dbReference type="PROSITE" id="PS50878">
    <property type="entry name" value="RT_POL"/>
    <property type="match status" value="1"/>
</dbReference>
<keyword evidence="3" id="KW-1185">Reference proteome</keyword>
<dbReference type="KEGG" id="dpl:KGM_208126"/>
<feature type="compositionally biased region" description="Basic and acidic residues" evidence="1">
    <location>
        <begin position="357"/>
        <end position="367"/>
    </location>
</feature>
<protein>
    <submittedName>
        <fullName evidence="2">Polyprotein</fullName>
    </submittedName>
</protein>
<dbReference type="STRING" id="278856.A0A212EQ25"/>
<dbReference type="OrthoDB" id="10065625at2759"/>
<evidence type="ECO:0000256" key="1">
    <source>
        <dbReference type="SAM" id="MobiDB-lite"/>
    </source>
</evidence>
<gene>
    <name evidence="2" type="ORF">KGM_208126</name>
</gene>
<comment type="caution">
    <text evidence="2">The sequence shown here is derived from an EMBL/GenBank/DDBJ whole genome shotgun (WGS) entry which is preliminary data.</text>
</comment>
<reference evidence="2 3" key="1">
    <citation type="journal article" date="2011" name="Cell">
        <title>The monarch butterfly genome yields insights into long-distance migration.</title>
        <authorList>
            <person name="Zhan S."/>
            <person name="Merlin C."/>
            <person name="Boore J.L."/>
            <person name="Reppert S.M."/>
        </authorList>
    </citation>
    <scope>NUCLEOTIDE SEQUENCE [LARGE SCALE GENOMIC DNA]</scope>
    <source>
        <strain evidence="2">F-2</strain>
    </source>
</reference>
<evidence type="ECO:0000313" key="3">
    <source>
        <dbReference type="Proteomes" id="UP000007151"/>
    </source>
</evidence>
<dbReference type="PANTHER" id="PTHR33332">
    <property type="entry name" value="REVERSE TRANSCRIPTASE DOMAIN-CONTAINING PROTEIN"/>
    <property type="match status" value="1"/>
</dbReference>
<organism evidence="2 3">
    <name type="scientific">Danaus plexippus plexippus</name>
    <dbReference type="NCBI Taxonomy" id="278856"/>
    <lineage>
        <taxon>Eukaryota</taxon>
        <taxon>Metazoa</taxon>
        <taxon>Ecdysozoa</taxon>
        <taxon>Arthropoda</taxon>
        <taxon>Hexapoda</taxon>
        <taxon>Insecta</taxon>
        <taxon>Pterygota</taxon>
        <taxon>Neoptera</taxon>
        <taxon>Endopterygota</taxon>
        <taxon>Lepidoptera</taxon>
        <taxon>Glossata</taxon>
        <taxon>Ditrysia</taxon>
        <taxon>Papilionoidea</taxon>
        <taxon>Nymphalidae</taxon>
        <taxon>Danainae</taxon>
        <taxon>Danaini</taxon>
        <taxon>Danaina</taxon>
        <taxon>Danaus</taxon>
        <taxon>Danaus</taxon>
    </lineage>
</organism>
<accession>A0A212EQ25</accession>
<feature type="compositionally biased region" description="Basic and acidic residues" evidence="1">
    <location>
        <begin position="373"/>
        <end position="382"/>
    </location>
</feature>
<dbReference type="InterPro" id="IPR000477">
    <property type="entry name" value="RT_dom"/>
</dbReference>
<dbReference type="eggNOG" id="KOG1075">
    <property type="taxonomic scope" value="Eukaryota"/>
</dbReference>
<name>A0A212EQ25_DANPL</name>